<dbReference type="Proteomes" id="UP001487296">
    <property type="component" value="Unassembled WGS sequence"/>
</dbReference>
<dbReference type="Pfam" id="PF18175">
    <property type="entry name" value="HU-CCDC81_bac_2"/>
    <property type="match status" value="1"/>
</dbReference>
<gene>
    <name evidence="2" type="ORF">AAAT34_03325</name>
</gene>
<dbReference type="InterPro" id="IPR007730">
    <property type="entry name" value="SPOR-like_dom"/>
</dbReference>
<dbReference type="Pfam" id="PF05036">
    <property type="entry name" value="SPOR"/>
    <property type="match status" value="1"/>
</dbReference>
<dbReference type="RefSeq" id="WP_215759155.1">
    <property type="nucleotide sequence ID" value="NZ_JAHKBE010000007.1"/>
</dbReference>
<organism evidence="2 3">
    <name type="scientific">Hallella faecis</name>
    <dbReference type="NCBI Taxonomy" id="2841596"/>
    <lineage>
        <taxon>Bacteria</taxon>
        <taxon>Pseudomonadati</taxon>
        <taxon>Bacteroidota</taxon>
        <taxon>Bacteroidia</taxon>
        <taxon>Bacteroidales</taxon>
        <taxon>Prevotellaceae</taxon>
        <taxon>Hallella</taxon>
    </lineage>
</organism>
<dbReference type="EMBL" id="JBBNFP010000007">
    <property type="protein sequence ID" value="MEQ2486085.1"/>
    <property type="molecule type" value="Genomic_DNA"/>
</dbReference>
<dbReference type="InterPro" id="IPR041268">
    <property type="entry name" value="HU-CCDC81_bac_2"/>
</dbReference>
<reference evidence="2 3" key="1">
    <citation type="submission" date="2024-04" db="EMBL/GenBank/DDBJ databases">
        <title>Human intestinal bacterial collection.</title>
        <authorList>
            <person name="Pauvert C."/>
            <person name="Hitch T.C.A."/>
            <person name="Clavel T."/>
        </authorList>
    </citation>
    <scope>NUCLEOTIDE SEQUENCE [LARGE SCALE GENOMIC DNA]</scope>
    <source>
        <strain evidence="2 3">CLA-AA-H145</strain>
    </source>
</reference>
<evidence type="ECO:0000313" key="2">
    <source>
        <dbReference type="EMBL" id="MEQ2486085.1"/>
    </source>
</evidence>
<dbReference type="SUPFAM" id="SSF110997">
    <property type="entry name" value="Sporulation related repeat"/>
    <property type="match status" value="1"/>
</dbReference>
<evidence type="ECO:0000313" key="3">
    <source>
        <dbReference type="Proteomes" id="UP001487296"/>
    </source>
</evidence>
<evidence type="ECO:0000259" key="1">
    <source>
        <dbReference type="PROSITE" id="PS51724"/>
    </source>
</evidence>
<proteinExistence type="predicted"/>
<sequence length="344" mass="38029">MIELDRHLEILLLSNDCVIVPDFGGFMAHHVDARRDGADGMFLPPARTIGFNPKLTINDSLLAQSYVECYDISYPEALRRIVDEVRELRQHIENDGYYELHGIGVISLNSEGRYVFEPCEAGILTPSLYGLSGFEILSLREIEVGRKTEGLMMVDGAGATTGGGVVVTLADKVEEEEDETVPGQRMVMLWRTVAAACVAALIFLLFPSPLDNNQKLLTAGTINVDLLQKVLPKTEVSGIDIEANGISKDAKDAEPVSDAQNNAPQESHEGFVIVLASRVTKTNAQTYVESLHKRGYQDARVVSDPRNTKVVYGFYNSKAEAYDSLNDLRKVGEFNEAWVMKHHQ</sequence>
<comment type="caution">
    <text evidence="2">The sequence shown here is derived from an EMBL/GenBank/DDBJ whole genome shotgun (WGS) entry which is preliminary data.</text>
</comment>
<accession>A0ABV1FNY3</accession>
<dbReference type="Pfam" id="PF18174">
    <property type="entry name" value="HU-CCDC81_bac_1"/>
    <property type="match status" value="1"/>
</dbReference>
<dbReference type="InterPro" id="IPR036680">
    <property type="entry name" value="SPOR-like_sf"/>
</dbReference>
<dbReference type="Gene3D" id="3.30.70.1070">
    <property type="entry name" value="Sporulation related repeat"/>
    <property type="match status" value="1"/>
</dbReference>
<name>A0ABV1FNY3_9BACT</name>
<keyword evidence="3" id="KW-1185">Reference proteome</keyword>
<dbReference type="InterPro" id="IPR040495">
    <property type="entry name" value="HU-CCDC81_bac_1"/>
</dbReference>
<dbReference type="PROSITE" id="PS51724">
    <property type="entry name" value="SPOR"/>
    <property type="match status" value="1"/>
</dbReference>
<protein>
    <submittedName>
        <fullName evidence="2">SPOR domain-containing protein</fullName>
    </submittedName>
</protein>
<feature type="domain" description="SPOR" evidence="1">
    <location>
        <begin position="265"/>
        <end position="341"/>
    </location>
</feature>